<dbReference type="Gene3D" id="2.40.50.100">
    <property type="match status" value="1"/>
</dbReference>
<dbReference type="GO" id="GO:1990195">
    <property type="term" value="C:macrolide transmembrane transporter complex"/>
    <property type="evidence" value="ECO:0007669"/>
    <property type="project" value="InterPro"/>
</dbReference>
<dbReference type="Proteomes" id="UP000011996">
    <property type="component" value="Unassembled WGS sequence"/>
</dbReference>
<dbReference type="EMBL" id="ANOF01000162">
    <property type="protein sequence ID" value="EMI24320.1"/>
    <property type="molecule type" value="Genomic_DNA"/>
</dbReference>
<keyword evidence="2" id="KW-0175">Coiled coil</keyword>
<dbReference type="SUPFAM" id="SSF111369">
    <property type="entry name" value="HlyD-like secretion proteins"/>
    <property type="match status" value="1"/>
</dbReference>
<dbReference type="GO" id="GO:0030313">
    <property type="term" value="C:cell envelope"/>
    <property type="evidence" value="ECO:0007669"/>
    <property type="project" value="UniProtKB-SubCell"/>
</dbReference>
<dbReference type="RefSeq" id="WP_008670960.1">
    <property type="nucleotide sequence ID" value="NZ_ANOF01000162.1"/>
</dbReference>
<sequence length="385" mass="41822">MTKLLTLTKSLFKWIIVASIIAAVVYQLKFSPVAVRSHDVQRGSITAEVMGTGTLEARVGASISPKISGRIVALSADQGDRVSAGDELVRLDDAELKQQVAIADANVEAARAAITRLTTDRERAVAVFQQARRSESRIQSLLEKNATSRDDADKATEALGIAGAGLTHAEAAIAEGQKELIAAEKTAQYHSARLQDTVIVAPFDGLIVKRSREPGDVVVPGTSILTLISTDQLWISAWVDETEMSKLEPQQTARVVFRSEPDKSYAGQVARLGREADRETREFVVDVRVLELPENWAVGQRAEAFIEVGTSDDALILPANLMLRREGESGVYVDDGGASAWRVVQTGIRSRDAIEIIDGLQENDRVIMPLKSFGSLTEGRRIKLP</sequence>
<dbReference type="InterPro" id="IPR030190">
    <property type="entry name" value="MacA_alpha-hairpin_sf"/>
</dbReference>
<proteinExistence type="inferred from homology"/>
<evidence type="ECO:0000256" key="2">
    <source>
        <dbReference type="ARBA" id="ARBA00023054"/>
    </source>
</evidence>
<evidence type="ECO:0000259" key="3">
    <source>
        <dbReference type="Pfam" id="PF25954"/>
    </source>
</evidence>
<comment type="similarity">
    <text evidence="1">Belongs to the membrane fusion protein (MFP) (TC 8.A.1) family.</text>
</comment>
<feature type="domain" description="CzcB-like barrel-sandwich hybrid" evidence="4">
    <location>
        <begin position="61"/>
        <end position="227"/>
    </location>
</feature>
<dbReference type="Gene3D" id="6.10.140.1990">
    <property type="match status" value="1"/>
</dbReference>
<comment type="caution">
    <text evidence="5">The sequence shown here is derived from an EMBL/GenBank/DDBJ whole genome shotgun (WGS) entry which is preliminary data.</text>
</comment>
<feature type="domain" description="CusB-like beta-barrel" evidence="3">
    <location>
        <begin position="232"/>
        <end position="285"/>
    </location>
</feature>
<dbReference type="Pfam" id="PF25973">
    <property type="entry name" value="BSH_CzcB"/>
    <property type="match status" value="1"/>
</dbReference>
<dbReference type="PATRIC" id="fig|1263868.3.peg.5595"/>
<reference evidence="5 6" key="1">
    <citation type="journal article" date="2013" name="Mar. Genomics">
        <title>Expression of sulfatases in Rhodopirellula baltica and the diversity of sulfatases in the genus Rhodopirellula.</title>
        <authorList>
            <person name="Wegner C.E."/>
            <person name="Richter-Heitmann T."/>
            <person name="Klindworth A."/>
            <person name="Klockow C."/>
            <person name="Richter M."/>
            <person name="Achstetter T."/>
            <person name="Glockner F.O."/>
            <person name="Harder J."/>
        </authorList>
    </citation>
    <scope>NUCLEOTIDE SEQUENCE [LARGE SCALE GENOMIC DNA]</scope>
    <source>
        <strain evidence="5 6">SH398</strain>
    </source>
</reference>
<evidence type="ECO:0000313" key="5">
    <source>
        <dbReference type="EMBL" id="EMI24320.1"/>
    </source>
</evidence>
<dbReference type="GO" id="GO:0019898">
    <property type="term" value="C:extrinsic component of membrane"/>
    <property type="evidence" value="ECO:0007669"/>
    <property type="project" value="InterPro"/>
</dbReference>
<dbReference type="GO" id="GO:1990961">
    <property type="term" value="P:xenobiotic detoxification by transmembrane export across the plasma membrane"/>
    <property type="evidence" value="ECO:0007669"/>
    <property type="project" value="InterPro"/>
</dbReference>
<evidence type="ECO:0000313" key="6">
    <source>
        <dbReference type="Proteomes" id="UP000011996"/>
    </source>
</evidence>
<dbReference type="GO" id="GO:1990281">
    <property type="term" value="C:efflux pump complex"/>
    <property type="evidence" value="ECO:0007669"/>
    <property type="project" value="TreeGrafter"/>
</dbReference>
<dbReference type="InterPro" id="IPR058792">
    <property type="entry name" value="Beta-barrel_RND_2"/>
</dbReference>
<dbReference type="PANTHER" id="PTHR30469">
    <property type="entry name" value="MULTIDRUG RESISTANCE PROTEIN MDTA"/>
    <property type="match status" value="1"/>
</dbReference>
<dbReference type="AlphaFoldDB" id="M5RYG1"/>
<gene>
    <name evidence="5" type="ORF">RESH_05145</name>
</gene>
<dbReference type="GO" id="GO:0015562">
    <property type="term" value="F:efflux transmembrane transporter activity"/>
    <property type="evidence" value="ECO:0007669"/>
    <property type="project" value="TreeGrafter"/>
</dbReference>
<protein>
    <submittedName>
        <fullName evidence="5">Efflux transporter, RND family, MFP subunit</fullName>
    </submittedName>
</protein>
<dbReference type="STRING" id="1263868.RESH_05145"/>
<evidence type="ECO:0000256" key="1">
    <source>
        <dbReference type="ARBA" id="ARBA00009477"/>
    </source>
</evidence>
<dbReference type="Gene3D" id="2.40.420.20">
    <property type="match status" value="1"/>
</dbReference>
<organism evidence="5 6">
    <name type="scientific">Rhodopirellula europaea SH398</name>
    <dbReference type="NCBI Taxonomy" id="1263868"/>
    <lineage>
        <taxon>Bacteria</taxon>
        <taxon>Pseudomonadati</taxon>
        <taxon>Planctomycetota</taxon>
        <taxon>Planctomycetia</taxon>
        <taxon>Pirellulales</taxon>
        <taxon>Pirellulaceae</taxon>
        <taxon>Rhodopirellula</taxon>
    </lineage>
</organism>
<dbReference type="InterPro" id="IPR058647">
    <property type="entry name" value="BSH_CzcB-like"/>
</dbReference>
<evidence type="ECO:0000259" key="4">
    <source>
        <dbReference type="Pfam" id="PF25973"/>
    </source>
</evidence>
<dbReference type="Gene3D" id="2.40.30.170">
    <property type="match status" value="1"/>
</dbReference>
<dbReference type="NCBIfam" id="TIGR01730">
    <property type="entry name" value="RND_mfp"/>
    <property type="match status" value="1"/>
</dbReference>
<dbReference type="Pfam" id="PF25954">
    <property type="entry name" value="Beta-barrel_RND_2"/>
    <property type="match status" value="1"/>
</dbReference>
<name>M5RYG1_9BACT</name>
<accession>M5RYG1</accession>
<dbReference type="InterPro" id="IPR006143">
    <property type="entry name" value="RND_pump_MFP"/>
</dbReference>